<sequence length="65" mass="6948">MEEKKQITGDTIIAEILKINPQAAPILMGKGMHCLGCSIASGETLSQACEVHGLALDELLKELNK</sequence>
<feature type="domain" description="DUF1858" evidence="1">
    <location>
        <begin position="7"/>
        <end position="60"/>
    </location>
</feature>
<gene>
    <name evidence="2" type="ORF">A2438_05195</name>
</gene>
<dbReference type="Pfam" id="PF08984">
    <property type="entry name" value="DUF1858"/>
    <property type="match status" value="1"/>
</dbReference>
<protein>
    <submittedName>
        <fullName evidence="2">Disulfide oxidoreductase</fullName>
    </submittedName>
</protein>
<dbReference type="PANTHER" id="PTHR39341:SF1">
    <property type="entry name" value="DUF1858 DOMAIN-CONTAINING PROTEIN"/>
    <property type="match status" value="1"/>
</dbReference>
<proteinExistence type="predicted"/>
<name>A0A1F4U4N8_UNCSA</name>
<dbReference type="NCBIfam" id="TIGR03980">
    <property type="entry name" value="prismane_assoc"/>
    <property type="match status" value="1"/>
</dbReference>
<evidence type="ECO:0000259" key="1">
    <source>
        <dbReference type="Pfam" id="PF08984"/>
    </source>
</evidence>
<dbReference type="EMBL" id="MEUJ01000005">
    <property type="protein sequence ID" value="OGC39892.1"/>
    <property type="molecule type" value="Genomic_DNA"/>
</dbReference>
<accession>A0A1F4U4N8</accession>
<dbReference type="Gene3D" id="1.10.3910.10">
    <property type="entry name" value="SP0561-like"/>
    <property type="match status" value="1"/>
</dbReference>
<evidence type="ECO:0000313" key="2">
    <source>
        <dbReference type="EMBL" id="OGC39892.1"/>
    </source>
</evidence>
<evidence type="ECO:0000313" key="3">
    <source>
        <dbReference type="Proteomes" id="UP000179242"/>
    </source>
</evidence>
<dbReference type="InterPro" id="IPR015077">
    <property type="entry name" value="DUF1858"/>
</dbReference>
<dbReference type="SUPFAM" id="SSF140683">
    <property type="entry name" value="SP0561-like"/>
    <property type="match status" value="1"/>
</dbReference>
<dbReference type="Proteomes" id="UP000179242">
    <property type="component" value="Unassembled WGS sequence"/>
</dbReference>
<dbReference type="AlphaFoldDB" id="A0A1F4U4N8"/>
<comment type="caution">
    <text evidence="2">The sequence shown here is derived from an EMBL/GenBank/DDBJ whole genome shotgun (WGS) entry which is preliminary data.</text>
</comment>
<dbReference type="InterPro" id="IPR023883">
    <property type="entry name" value="CHP03980_redox-disulphide"/>
</dbReference>
<reference evidence="2 3" key="1">
    <citation type="journal article" date="2016" name="Nat. Commun.">
        <title>Thousands of microbial genomes shed light on interconnected biogeochemical processes in an aquifer system.</title>
        <authorList>
            <person name="Anantharaman K."/>
            <person name="Brown C.T."/>
            <person name="Hug L.A."/>
            <person name="Sharon I."/>
            <person name="Castelle C.J."/>
            <person name="Probst A.J."/>
            <person name="Thomas B.C."/>
            <person name="Singh A."/>
            <person name="Wilkins M.J."/>
            <person name="Karaoz U."/>
            <person name="Brodie E.L."/>
            <person name="Williams K.H."/>
            <person name="Hubbard S.S."/>
            <person name="Banfield J.F."/>
        </authorList>
    </citation>
    <scope>NUCLEOTIDE SEQUENCE [LARGE SCALE GENOMIC DNA]</scope>
</reference>
<dbReference type="InterPro" id="IPR038062">
    <property type="entry name" value="ScdA-like_N_sf"/>
</dbReference>
<organism evidence="2 3">
    <name type="scientific">candidate division WOR-1 bacterium RIFOXYC2_FULL_46_14</name>
    <dbReference type="NCBI Taxonomy" id="1802587"/>
    <lineage>
        <taxon>Bacteria</taxon>
        <taxon>Bacillati</taxon>
        <taxon>Saganbacteria</taxon>
    </lineage>
</organism>
<dbReference type="PANTHER" id="PTHR39341">
    <property type="entry name" value="BSL7085 PROTEIN"/>
    <property type="match status" value="1"/>
</dbReference>